<dbReference type="InterPro" id="IPR012945">
    <property type="entry name" value="Tubulin-bd_cofactor_C_dom"/>
</dbReference>
<evidence type="ECO:0000313" key="3">
    <source>
        <dbReference type="WBParaSite" id="PSAMB.scaffold397size53249.g5284.t1"/>
    </source>
</evidence>
<dbReference type="AlphaFoldDB" id="A0A914WF08"/>
<dbReference type="InterPro" id="IPR039589">
    <property type="entry name" value="TBCC1"/>
</dbReference>
<sequence>MAQSEASFEAKMCVWVRGVSAINLLMPIDLIDSGSLDPVEYAGRLIAYHRTKNPSTPTTIRYSQWLHVARKMKMRTTTAWAFFSAVQTNESSRALVAHPEQPMAGVSHLDPAVNLTHLALCIALQTVRKRTSLASARTSDDRHPAAALNESSDGSAVLTRSARMERDASSYAVYLRTHKFVAENLERLLNVALLADASLVINEYHKPPKRRPSDRIGKRALTGLDYLFEGANLLVPFRHFAEQISAEPVSQLLTRSLYDNEEKAEFSTLLKSLREALIADPFMIQGGLFAAGNKLTRASTPQRTVLSVKAWKKFEALLEDKFADCHLRISDGKEARLLLAPRRSETAVVEDCVNAMSIVLGPVRETALLRRLRDCCVSVICGRLIVEDCVDCRFFVRSPVAPLLVGTANANIFFAPYNAMYEGLQGELEAQGLNLNDMRNNLWDRAVEITSSTTFSDASTNGYAPSHQLLDPAVFRLEPLPFDKIKNNEFREIFMSCLPNAYRKSHEEMKRRAERAEKNMDAATRAAVMEQFSSLLVSAGYDQDIMRIAKKARKQREQLAK</sequence>
<keyword evidence="2" id="KW-1185">Reference proteome</keyword>
<name>A0A914WF08_9BILA</name>
<evidence type="ECO:0000313" key="2">
    <source>
        <dbReference type="Proteomes" id="UP000887566"/>
    </source>
</evidence>
<dbReference type="PANTHER" id="PTHR16052">
    <property type="entry name" value="TBCC DOMAIN-CONTAINING PROTEIN 1"/>
    <property type="match status" value="1"/>
</dbReference>
<dbReference type="Proteomes" id="UP000887566">
    <property type="component" value="Unplaced"/>
</dbReference>
<dbReference type="InterPro" id="IPR016098">
    <property type="entry name" value="CAP/MinC_C"/>
</dbReference>
<feature type="domain" description="Tubulin binding cofactor C-like" evidence="1">
    <location>
        <begin position="342"/>
        <end position="444"/>
    </location>
</feature>
<protein>
    <submittedName>
        <fullName evidence="3">Tubulin binding cofactor C-like domain-containing protein</fullName>
    </submittedName>
</protein>
<organism evidence="2 3">
    <name type="scientific">Plectus sambesii</name>
    <dbReference type="NCBI Taxonomy" id="2011161"/>
    <lineage>
        <taxon>Eukaryota</taxon>
        <taxon>Metazoa</taxon>
        <taxon>Ecdysozoa</taxon>
        <taxon>Nematoda</taxon>
        <taxon>Chromadorea</taxon>
        <taxon>Plectida</taxon>
        <taxon>Plectina</taxon>
        <taxon>Plectoidea</taxon>
        <taxon>Plectidae</taxon>
        <taxon>Plectus</taxon>
    </lineage>
</organism>
<evidence type="ECO:0000259" key="1">
    <source>
        <dbReference type="Pfam" id="PF07986"/>
    </source>
</evidence>
<dbReference type="Pfam" id="PF07986">
    <property type="entry name" value="TBCC"/>
    <property type="match status" value="1"/>
</dbReference>
<reference evidence="3" key="1">
    <citation type="submission" date="2022-11" db="UniProtKB">
        <authorList>
            <consortium name="WormBaseParasite"/>
        </authorList>
    </citation>
    <scope>IDENTIFICATION</scope>
</reference>
<proteinExistence type="predicted"/>
<dbReference type="Gene3D" id="2.160.20.70">
    <property type="match status" value="1"/>
</dbReference>
<dbReference type="PANTHER" id="PTHR16052:SF0">
    <property type="entry name" value="TBCC DOMAIN-CONTAINING PROTEIN 1"/>
    <property type="match status" value="1"/>
</dbReference>
<dbReference type="WBParaSite" id="PSAMB.scaffold397size53249.g5284.t1">
    <property type="protein sequence ID" value="PSAMB.scaffold397size53249.g5284.t1"/>
    <property type="gene ID" value="PSAMB.scaffold397size53249.g5284"/>
</dbReference>
<accession>A0A914WF08</accession>